<evidence type="ECO:0000313" key="2">
    <source>
        <dbReference type="Proteomes" id="UP000054359"/>
    </source>
</evidence>
<sequence>MEEYLPSEIGRLVLGYLKETKCINSYQTFLVESPDLQEYYKH</sequence>
<feature type="non-terminal residue" evidence="1">
    <location>
        <position position="42"/>
    </location>
</feature>
<dbReference type="EMBL" id="KL868114">
    <property type="protein sequence ID" value="KFM83552.1"/>
    <property type="molecule type" value="Genomic_DNA"/>
</dbReference>
<proteinExistence type="predicted"/>
<gene>
    <name evidence="1" type="ORF">X975_24375</name>
</gene>
<dbReference type="STRING" id="407821.A0A087V1R3"/>
<accession>A0A087V1R3</accession>
<name>A0A087V1R3_STEMI</name>
<keyword evidence="2" id="KW-1185">Reference proteome</keyword>
<reference evidence="1 2" key="1">
    <citation type="submission" date="2013-11" db="EMBL/GenBank/DDBJ databases">
        <title>Genome sequencing of Stegodyphus mimosarum.</title>
        <authorList>
            <person name="Bechsgaard J."/>
        </authorList>
    </citation>
    <scope>NUCLEOTIDE SEQUENCE [LARGE SCALE GENOMIC DNA]</scope>
</reference>
<dbReference type="AlphaFoldDB" id="A0A087V1R3"/>
<protein>
    <submittedName>
        <fullName evidence="1">Protein NPAT</fullName>
    </submittedName>
</protein>
<organism evidence="1 2">
    <name type="scientific">Stegodyphus mimosarum</name>
    <name type="common">African social velvet spider</name>
    <dbReference type="NCBI Taxonomy" id="407821"/>
    <lineage>
        <taxon>Eukaryota</taxon>
        <taxon>Metazoa</taxon>
        <taxon>Ecdysozoa</taxon>
        <taxon>Arthropoda</taxon>
        <taxon>Chelicerata</taxon>
        <taxon>Arachnida</taxon>
        <taxon>Araneae</taxon>
        <taxon>Araneomorphae</taxon>
        <taxon>Entelegynae</taxon>
        <taxon>Eresoidea</taxon>
        <taxon>Eresidae</taxon>
        <taxon>Stegodyphus</taxon>
    </lineage>
</organism>
<dbReference type="Proteomes" id="UP000054359">
    <property type="component" value="Unassembled WGS sequence"/>
</dbReference>
<evidence type="ECO:0000313" key="1">
    <source>
        <dbReference type="EMBL" id="KFM83552.1"/>
    </source>
</evidence>
<dbReference type="OrthoDB" id="6287635at2759"/>